<dbReference type="Proteomes" id="UP001498398">
    <property type="component" value="Unassembled WGS sequence"/>
</dbReference>
<sequence length="408" mass="44255">MEGALSRLPTGDLKKVLKQLQTAADTKNVVEFNHQLVLFGQQYADYMEDAIRYLDSTAKEQNAEDEADKIGNGSGRDTEGIEGVNIAGSVAVQDSASESSGVSGSVAASAFEGFVSGSVAVQSTGDGVEPEVSGSATVQDSAGVPADAPVEEDTHAGSSTGDGIELEDMEGVEPEVSAGVPPGEEDTRASIPETLQHSPRNRADSQTLGFKLDRTGWPGWMKPAGDYLESELQGTGESSIALLQEWHVFERWHGYADPKNAAFSVVRRPPVIGVWFKAGRRFRNLTPKETADGKVDDLPKSFLTWWSAINPDWRPRDQNHLIVLGNEEKGGDWSVLDKCGPCGMLSVIMVLIWWRQSSANLSGWSAAVEDVTVALRGLNKGNRTRGVRRKHVEETEEDEPRRLHARVE</sequence>
<feature type="region of interest" description="Disordered" evidence="1">
    <location>
        <begin position="60"/>
        <end position="81"/>
    </location>
</feature>
<protein>
    <submittedName>
        <fullName evidence="3">Uncharacterized protein</fullName>
    </submittedName>
</protein>
<evidence type="ECO:0000313" key="2">
    <source>
        <dbReference type="EMBL" id="KAK7440765.1"/>
    </source>
</evidence>
<feature type="compositionally biased region" description="Polar residues" evidence="1">
    <location>
        <begin position="193"/>
        <end position="207"/>
    </location>
</feature>
<gene>
    <name evidence="3" type="ORF">VKT23_013640</name>
    <name evidence="2" type="ORF">VKT23_016841</name>
</gene>
<comment type="caution">
    <text evidence="3">The sequence shown here is derived from an EMBL/GenBank/DDBJ whole genome shotgun (WGS) entry which is preliminary data.</text>
</comment>
<reference evidence="3 4" key="1">
    <citation type="submission" date="2024-01" db="EMBL/GenBank/DDBJ databases">
        <title>A draft genome for the cacao thread blight pathogen Marasmiellus scandens.</title>
        <authorList>
            <person name="Baruah I.K."/>
            <person name="Leung J."/>
            <person name="Bukari Y."/>
            <person name="Amoako-Attah I."/>
            <person name="Meinhardt L.W."/>
            <person name="Bailey B.A."/>
            <person name="Cohen S.P."/>
        </authorList>
    </citation>
    <scope>NUCLEOTIDE SEQUENCE [LARGE SCALE GENOMIC DNA]</scope>
    <source>
        <strain evidence="3 4">GH-19</strain>
    </source>
</reference>
<feature type="compositionally biased region" description="Basic and acidic residues" evidence="1">
    <location>
        <begin position="399"/>
        <end position="408"/>
    </location>
</feature>
<feature type="compositionally biased region" description="Acidic residues" evidence="1">
    <location>
        <begin position="164"/>
        <end position="173"/>
    </location>
</feature>
<name>A0ABR1J5M7_9AGAR</name>
<dbReference type="EMBL" id="JBANRG010000037">
    <property type="protein sequence ID" value="KAK7448908.1"/>
    <property type="molecule type" value="Genomic_DNA"/>
</dbReference>
<feature type="region of interest" description="Disordered" evidence="1">
    <location>
        <begin position="122"/>
        <end position="207"/>
    </location>
</feature>
<feature type="region of interest" description="Disordered" evidence="1">
    <location>
        <begin position="386"/>
        <end position="408"/>
    </location>
</feature>
<proteinExistence type="predicted"/>
<accession>A0ABR1J5M7</accession>
<evidence type="ECO:0000313" key="3">
    <source>
        <dbReference type="EMBL" id="KAK7448908.1"/>
    </source>
</evidence>
<keyword evidence="4" id="KW-1185">Reference proteome</keyword>
<evidence type="ECO:0000256" key="1">
    <source>
        <dbReference type="SAM" id="MobiDB-lite"/>
    </source>
</evidence>
<evidence type="ECO:0000313" key="4">
    <source>
        <dbReference type="Proteomes" id="UP001498398"/>
    </source>
</evidence>
<organism evidence="3 4">
    <name type="scientific">Marasmiellus scandens</name>
    <dbReference type="NCBI Taxonomy" id="2682957"/>
    <lineage>
        <taxon>Eukaryota</taxon>
        <taxon>Fungi</taxon>
        <taxon>Dikarya</taxon>
        <taxon>Basidiomycota</taxon>
        <taxon>Agaricomycotina</taxon>
        <taxon>Agaricomycetes</taxon>
        <taxon>Agaricomycetidae</taxon>
        <taxon>Agaricales</taxon>
        <taxon>Marasmiineae</taxon>
        <taxon>Omphalotaceae</taxon>
        <taxon>Marasmiellus</taxon>
    </lineage>
</organism>
<dbReference type="EMBL" id="JBANRG010000066">
    <property type="protein sequence ID" value="KAK7440765.1"/>
    <property type="molecule type" value="Genomic_DNA"/>
</dbReference>